<gene>
    <name evidence="2" type="ORF">Aspvir_003316</name>
</gene>
<evidence type="ECO:0000313" key="2">
    <source>
        <dbReference type="EMBL" id="GIK07650.1"/>
    </source>
</evidence>
<sequence length="120" mass="13131">MNRLLRSNFAHVIYDTHKPKHLLQGIHERFMQIEAFARQKYKNLDAGVDSRPSTSAEAAVHAASIAIFVVLGPTLTAMFGFMGTLVAGVISMMGGVVGYMVIGIIEAGEKYHKLEEAIKV</sequence>
<feature type="transmembrane region" description="Helical" evidence="1">
    <location>
        <begin position="58"/>
        <end position="79"/>
    </location>
</feature>
<dbReference type="OrthoDB" id="10461145at2759"/>
<proteinExistence type="predicted"/>
<dbReference type="Proteomes" id="UP000710440">
    <property type="component" value="Unassembled WGS sequence"/>
</dbReference>
<dbReference type="AlphaFoldDB" id="A0A9P3C4F9"/>
<comment type="caution">
    <text evidence="2">The sequence shown here is derived from an EMBL/GenBank/DDBJ whole genome shotgun (WGS) entry which is preliminary data.</text>
</comment>
<feature type="transmembrane region" description="Helical" evidence="1">
    <location>
        <begin position="85"/>
        <end position="105"/>
    </location>
</feature>
<organism evidence="2 3">
    <name type="scientific">Aspergillus viridinutans</name>
    <dbReference type="NCBI Taxonomy" id="75553"/>
    <lineage>
        <taxon>Eukaryota</taxon>
        <taxon>Fungi</taxon>
        <taxon>Dikarya</taxon>
        <taxon>Ascomycota</taxon>
        <taxon>Pezizomycotina</taxon>
        <taxon>Eurotiomycetes</taxon>
        <taxon>Eurotiomycetidae</taxon>
        <taxon>Eurotiales</taxon>
        <taxon>Aspergillaceae</taxon>
        <taxon>Aspergillus</taxon>
        <taxon>Aspergillus subgen. Fumigati</taxon>
    </lineage>
</organism>
<name>A0A9P3C4F9_ASPVI</name>
<keyword evidence="1" id="KW-0812">Transmembrane</keyword>
<keyword evidence="1" id="KW-1133">Transmembrane helix</keyword>
<keyword evidence="3" id="KW-1185">Reference proteome</keyword>
<evidence type="ECO:0000313" key="3">
    <source>
        <dbReference type="Proteomes" id="UP000710440"/>
    </source>
</evidence>
<dbReference type="GeneID" id="66931298"/>
<keyword evidence="1" id="KW-0472">Membrane</keyword>
<evidence type="ECO:0000256" key="1">
    <source>
        <dbReference type="SAM" id="Phobius"/>
    </source>
</evidence>
<accession>A0A9P3C4F9</accession>
<reference evidence="2 3" key="1">
    <citation type="submission" date="2021-02" db="EMBL/GenBank/DDBJ databases">
        <title>Pan-genome distribution and transcriptional activeness of fungal secondary metabolism genes in Aspergillus section Fumigati.</title>
        <authorList>
            <person name="Takahashi H."/>
            <person name="Umemura M."/>
            <person name="Ninomiya A."/>
            <person name="Kusuya Y."/>
            <person name="Urayama S."/>
            <person name="Shimizu M."/>
            <person name="Watanabe A."/>
            <person name="Kamei K."/>
            <person name="Yaguchi T."/>
            <person name="Hagiwara D."/>
        </authorList>
    </citation>
    <scope>NUCLEOTIDE SEQUENCE [LARGE SCALE GENOMIC DNA]</scope>
    <source>
        <strain evidence="2 3">IFM 47045</strain>
    </source>
</reference>
<dbReference type="EMBL" id="BOPL01000014">
    <property type="protein sequence ID" value="GIK07650.1"/>
    <property type="molecule type" value="Genomic_DNA"/>
</dbReference>
<protein>
    <submittedName>
        <fullName evidence="2">Uncharacterized protein</fullName>
    </submittedName>
</protein>
<dbReference type="RefSeq" id="XP_043130836.1">
    <property type="nucleotide sequence ID" value="XM_043274901.1"/>
</dbReference>